<sequence>MRRHAFQELLRERVLVCAPPGAAETLPAEAAEAPAPEGGGGSSGPPEMQAIDRHDELVAAHRAVLDAGADILLTLTAGANRPALSLLDAPGKLPEIIRRAMEAARSASAAVPRRDEGLPAIGFLLGVLPPAAGRQAGLTLEQRIEAYGEVVRIARAQEPDLFVVDASGELENLRAALIALRATAPEIPVVAQMTFGPDGRTVEGTPPAVVWAVARSLGADVVGATGALSPAEMLRVASAFAEVSDLPLIFQPSAVAQGRDAGSALSAQEFARQAKLLLAKGAAIVGCGGGHDAGHLRALARAAHEAAPSPREPLEGTLAASRTRDVEIGPRRGLVTIAEWPTLWGETRQAFAGGSMKGLARAVREALRADTQMLEVRCTLQPEEEPRFFDEFLPVLQSEVHLPLLIAAESRKGLEIALRRAVGRCLISGVTGERKTWERAFPLAREHGAGVVAACHAGTAMPRTAEERLAIARQILEAAIAAGVPAEDLLFDPVAVPAHTEGPRALDALRAIALIKAELGQATVLRLSRVSDGLPGRGRVESAFLAMAAAAGLDAAIVDPYNPRVGETALTASLLAGRDRESRRYLARFDKGETEARPAPAARGAGPAREPREERPERSEAPGRSGPRPASRERESWPPRQPRRPREAEAARGPRKAEAAPRPYEAGRGPRREPTRAAPHDRREPGARRREPRPGERGEWRGAPRTETRRDAPHPGARWGAPRSGDPGERRDGPRPGASWGASRSGGSGVRRDAPRPSGPAGRPGKPREQGLGARRGSPRPGGPGARRDAPRPGGPGARRGAPRPGGSRGGRAAPRGTRRPTSPRAGDRGRRSPRKG</sequence>
<dbReference type="GO" id="GO:0031419">
    <property type="term" value="F:cobalamin binding"/>
    <property type="evidence" value="ECO:0007669"/>
    <property type="project" value="UniProtKB-KW"/>
</dbReference>
<comment type="pathway">
    <text evidence="4">Amino-acid biosynthesis; L-methionine biosynthesis via de novo pathway; L-methionine from L-homocysteine (MetH route): step 1/1.</text>
</comment>
<organism evidence="23 24">
    <name type="scientific">Eiseniibacteriota bacterium</name>
    <dbReference type="NCBI Taxonomy" id="2212470"/>
    <lineage>
        <taxon>Bacteria</taxon>
        <taxon>Candidatus Eiseniibacteriota</taxon>
    </lineage>
</organism>
<evidence type="ECO:0000256" key="8">
    <source>
        <dbReference type="ARBA" id="ARBA00022603"/>
    </source>
</evidence>
<evidence type="ECO:0000256" key="10">
    <source>
        <dbReference type="ARBA" id="ARBA00022628"/>
    </source>
</evidence>
<comment type="cofactor">
    <cofactor evidence="2">
        <name>Zn(2+)</name>
        <dbReference type="ChEBI" id="CHEBI:29105"/>
    </cofactor>
</comment>
<evidence type="ECO:0000256" key="17">
    <source>
        <dbReference type="ARBA" id="ARBA00025552"/>
    </source>
</evidence>
<evidence type="ECO:0000259" key="21">
    <source>
        <dbReference type="PROSITE" id="PS50970"/>
    </source>
</evidence>
<comment type="cofactor">
    <cofactor evidence="3">
        <name>methylcob(III)alamin</name>
        <dbReference type="ChEBI" id="CHEBI:28115"/>
    </cofactor>
</comment>
<comment type="catalytic activity">
    <reaction evidence="1">
        <text>(6S)-5-methyl-5,6,7,8-tetrahydrofolate + L-homocysteine = (6S)-5,6,7,8-tetrahydrofolate + L-methionine</text>
        <dbReference type="Rhea" id="RHEA:11172"/>
        <dbReference type="ChEBI" id="CHEBI:18608"/>
        <dbReference type="ChEBI" id="CHEBI:57453"/>
        <dbReference type="ChEBI" id="CHEBI:57844"/>
        <dbReference type="ChEBI" id="CHEBI:58199"/>
        <dbReference type="EC" id="2.1.1.13"/>
    </reaction>
</comment>
<dbReference type="PROSITE" id="PS50972">
    <property type="entry name" value="PTERIN_BINDING"/>
    <property type="match status" value="1"/>
</dbReference>
<dbReference type="Gene3D" id="3.20.20.20">
    <property type="entry name" value="Dihydropteroate synthase-like"/>
    <property type="match status" value="1"/>
</dbReference>
<evidence type="ECO:0000256" key="6">
    <source>
        <dbReference type="ARBA" id="ARBA00012032"/>
    </source>
</evidence>
<evidence type="ECO:0000256" key="13">
    <source>
        <dbReference type="ARBA" id="ARBA00022723"/>
    </source>
</evidence>
<reference evidence="23" key="1">
    <citation type="submission" date="2019-03" db="EMBL/GenBank/DDBJ databases">
        <title>Lake Tanganyika Metagenome-Assembled Genomes (MAGs).</title>
        <authorList>
            <person name="Tran P."/>
        </authorList>
    </citation>
    <scope>NUCLEOTIDE SEQUENCE</scope>
    <source>
        <strain evidence="23">M_DeepCast_400m_m2_100</strain>
    </source>
</reference>
<evidence type="ECO:0000256" key="18">
    <source>
        <dbReference type="ARBA" id="ARBA00031040"/>
    </source>
</evidence>
<dbReference type="PANTHER" id="PTHR45833:SF1">
    <property type="entry name" value="METHIONINE SYNTHASE"/>
    <property type="match status" value="1"/>
</dbReference>
<dbReference type="GO" id="GO:0032259">
    <property type="term" value="P:methylation"/>
    <property type="evidence" value="ECO:0007669"/>
    <property type="project" value="UniProtKB-KW"/>
</dbReference>
<evidence type="ECO:0000256" key="5">
    <source>
        <dbReference type="ARBA" id="ARBA00010398"/>
    </source>
</evidence>
<keyword evidence="13" id="KW-0479">Metal-binding</keyword>
<dbReference type="InterPro" id="IPR000489">
    <property type="entry name" value="Pterin-binding_dom"/>
</dbReference>
<dbReference type="Pfam" id="PF00809">
    <property type="entry name" value="Pterin_bind"/>
    <property type="match status" value="1"/>
</dbReference>
<gene>
    <name evidence="23" type="ORF">FJY75_04945</name>
</gene>
<evidence type="ECO:0000259" key="22">
    <source>
        <dbReference type="PROSITE" id="PS50972"/>
    </source>
</evidence>
<dbReference type="GO" id="GO:0050667">
    <property type="term" value="P:homocysteine metabolic process"/>
    <property type="evidence" value="ECO:0007669"/>
    <property type="project" value="TreeGrafter"/>
</dbReference>
<keyword evidence="15" id="KW-0486">Methionine biosynthesis</keyword>
<name>A0A937X7N7_UNCEI</name>
<evidence type="ECO:0000313" key="23">
    <source>
        <dbReference type="EMBL" id="MBM3317181.1"/>
    </source>
</evidence>
<comment type="function">
    <text evidence="17">Catalyzes the transfer of a methyl group from methyl-cobalamin to homocysteine, yielding enzyme-bound cob(I)alamin and methionine. Subsequently, remethylates the cofactor using methyltetrahydrofolate.</text>
</comment>
<proteinExistence type="inferred from homology"/>
<dbReference type="PROSITE" id="PS50970">
    <property type="entry name" value="HCY"/>
    <property type="match status" value="1"/>
</dbReference>
<keyword evidence="8" id="KW-0489">Methyltransferase</keyword>
<feature type="compositionally biased region" description="Basic and acidic residues" evidence="20">
    <location>
        <begin position="609"/>
        <end position="621"/>
    </location>
</feature>
<evidence type="ECO:0000256" key="2">
    <source>
        <dbReference type="ARBA" id="ARBA00001947"/>
    </source>
</evidence>
<evidence type="ECO:0000256" key="9">
    <source>
        <dbReference type="ARBA" id="ARBA00022605"/>
    </source>
</evidence>
<evidence type="ECO:0000256" key="15">
    <source>
        <dbReference type="ARBA" id="ARBA00023167"/>
    </source>
</evidence>
<keyword evidence="14" id="KW-0862">Zinc</keyword>
<keyword evidence="10" id="KW-0846">Cobalamin</keyword>
<evidence type="ECO:0000256" key="3">
    <source>
        <dbReference type="ARBA" id="ARBA00001956"/>
    </source>
</evidence>
<comment type="caution">
    <text evidence="23">The sequence shown here is derived from an EMBL/GenBank/DDBJ whole genome shotgun (WGS) entry which is preliminary data.</text>
</comment>
<keyword evidence="12" id="KW-0949">S-adenosyl-L-methionine</keyword>
<feature type="compositionally biased region" description="Low complexity" evidence="20">
    <location>
        <begin position="597"/>
        <end position="608"/>
    </location>
</feature>
<keyword evidence="11" id="KW-0808">Transferase</keyword>
<keyword evidence="16" id="KW-0170">Cobalt</keyword>
<dbReference type="SUPFAM" id="SSF82282">
    <property type="entry name" value="Homocysteine S-methyltransferase"/>
    <property type="match status" value="1"/>
</dbReference>
<dbReference type="InterPro" id="IPR036589">
    <property type="entry name" value="HCY_dom_sf"/>
</dbReference>
<evidence type="ECO:0000256" key="4">
    <source>
        <dbReference type="ARBA" id="ARBA00005178"/>
    </source>
</evidence>
<evidence type="ECO:0000256" key="12">
    <source>
        <dbReference type="ARBA" id="ARBA00022691"/>
    </source>
</evidence>
<dbReference type="Pfam" id="PF02574">
    <property type="entry name" value="S-methyl_trans"/>
    <property type="match status" value="1"/>
</dbReference>
<feature type="domain" description="Pterin-binding" evidence="22">
    <location>
        <begin position="329"/>
        <end position="576"/>
    </location>
</feature>
<evidence type="ECO:0000256" key="19">
    <source>
        <dbReference type="PROSITE-ProRule" id="PRU00333"/>
    </source>
</evidence>
<evidence type="ECO:0000256" key="1">
    <source>
        <dbReference type="ARBA" id="ARBA00001700"/>
    </source>
</evidence>
<dbReference type="InterPro" id="IPR011005">
    <property type="entry name" value="Dihydropteroate_synth-like_sf"/>
</dbReference>
<dbReference type="AlphaFoldDB" id="A0A937X7N7"/>
<dbReference type="GO" id="GO:0008705">
    <property type="term" value="F:methionine synthase activity"/>
    <property type="evidence" value="ECO:0007669"/>
    <property type="project" value="UniProtKB-EC"/>
</dbReference>
<feature type="region of interest" description="Disordered" evidence="20">
    <location>
        <begin position="588"/>
        <end position="837"/>
    </location>
</feature>
<comment type="caution">
    <text evidence="19">Lacks conserved residue(s) required for the propagation of feature annotation.</text>
</comment>
<dbReference type="Gene3D" id="3.20.20.330">
    <property type="entry name" value="Homocysteine-binding-like domain"/>
    <property type="match status" value="1"/>
</dbReference>
<evidence type="ECO:0000256" key="7">
    <source>
        <dbReference type="ARBA" id="ARBA00013998"/>
    </source>
</evidence>
<feature type="compositionally biased region" description="Basic and acidic residues" evidence="20">
    <location>
        <begin position="644"/>
        <end position="659"/>
    </location>
</feature>
<feature type="region of interest" description="Disordered" evidence="20">
    <location>
        <begin position="30"/>
        <end position="49"/>
    </location>
</feature>
<dbReference type="GO" id="GO:0046872">
    <property type="term" value="F:metal ion binding"/>
    <property type="evidence" value="ECO:0007669"/>
    <property type="project" value="UniProtKB-KW"/>
</dbReference>
<dbReference type="GO" id="GO:0005829">
    <property type="term" value="C:cytosol"/>
    <property type="evidence" value="ECO:0007669"/>
    <property type="project" value="TreeGrafter"/>
</dbReference>
<feature type="domain" description="Hcy-binding" evidence="21">
    <location>
        <begin position="3"/>
        <end position="303"/>
    </location>
</feature>
<feature type="compositionally biased region" description="Basic and acidic residues" evidence="20">
    <location>
        <begin position="668"/>
        <end position="713"/>
    </location>
</feature>
<accession>A0A937X7N7</accession>
<evidence type="ECO:0000256" key="11">
    <source>
        <dbReference type="ARBA" id="ARBA00022679"/>
    </source>
</evidence>
<dbReference type="EMBL" id="VGIY01000086">
    <property type="protein sequence ID" value="MBM3317181.1"/>
    <property type="molecule type" value="Genomic_DNA"/>
</dbReference>
<dbReference type="PANTHER" id="PTHR45833">
    <property type="entry name" value="METHIONINE SYNTHASE"/>
    <property type="match status" value="1"/>
</dbReference>
<feature type="compositionally biased region" description="Low complexity" evidence="20">
    <location>
        <begin position="799"/>
        <end position="825"/>
    </location>
</feature>
<evidence type="ECO:0000256" key="20">
    <source>
        <dbReference type="SAM" id="MobiDB-lite"/>
    </source>
</evidence>
<dbReference type="Proteomes" id="UP000748308">
    <property type="component" value="Unassembled WGS sequence"/>
</dbReference>
<dbReference type="SUPFAM" id="SSF51717">
    <property type="entry name" value="Dihydropteroate synthetase-like"/>
    <property type="match status" value="1"/>
</dbReference>
<dbReference type="EC" id="2.1.1.13" evidence="6"/>
<evidence type="ECO:0000256" key="16">
    <source>
        <dbReference type="ARBA" id="ARBA00023285"/>
    </source>
</evidence>
<protein>
    <recommendedName>
        <fullName evidence="7">Methionine synthase</fullName>
        <ecNumber evidence="6">2.1.1.13</ecNumber>
    </recommendedName>
    <alternativeName>
        <fullName evidence="18">5-methyltetrahydrofolate--homocysteine methyltransferase</fullName>
    </alternativeName>
</protein>
<evidence type="ECO:0000256" key="14">
    <source>
        <dbReference type="ARBA" id="ARBA00022833"/>
    </source>
</evidence>
<keyword evidence="9" id="KW-0028">Amino-acid biosynthesis</keyword>
<comment type="similarity">
    <text evidence="5">Belongs to the vitamin-B12 dependent methionine synthase family.</text>
</comment>
<dbReference type="InterPro" id="IPR003726">
    <property type="entry name" value="HCY_dom"/>
</dbReference>
<evidence type="ECO:0000313" key="24">
    <source>
        <dbReference type="Proteomes" id="UP000748308"/>
    </source>
</evidence>
<dbReference type="InterPro" id="IPR050554">
    <property type="entry name" value="Met_Synthase/Corrinoid"/>
</dbReference>
<dbReference type="GO" id="GO:0046653">
    <property type="term" value="P:tetrahydrofolate metabolic process"/>
    <property type="evidence" value="ECO:0007669"/>
    <property type="project" value="TreeGrafter"/>
</dbReference>